<feature type="non-terminal residue" evidence="1">
    <location>
        <position position="94"/>
    </location>
</feature>
<dbReference type="Proteomes" id="UP000187429">
    <property type="component" value="Unassembled WGS sequence"/>
</dbReference>
<organism evidence="1 2">
    <name type="scientific">Smittium culicis</name>
    <dbReference type="NCBI Taxonomy" id="133412"/>
    <lineage>
        <taxon>Eukaryota</taxon>
        <taxon>Fungi</taxon>
        <taxon>Fungi incertae sedis</taxon>
        <taxon>Zoopagomycota</taxon>
        <taxon>Kickxellomycotina</taxon>
        <taxon>Harpellomycetes</taxon>
        <taxon>Harpellales</taxon>
        <taxon>Legeriomycetaceae</taxon>
        <taxon>Smittium</taxon>
    </lineage>
</organism>
<gene>
    <name evidence="1" type="ORF">AYI69_g306</name>
</gene>
<proteinExistence type="predicted"/>
<keyword evidence="2" id="KW-1185">Reference proteome</keyword>
<dbReference type="EMBL" id="LSSM01000070">
    <property type="protein sequence ID" value="OMJ30151.1"/>
    <property type="molecule type" value="Genomic_DNA"/>
</dbReference>
<reference evidence="2" key="1">
    <citation type="submission" date="2017-01" db="EMBL/GenBank/DDBJ databases">
        <authorList>
            <person name="Wang Y."/>
            <person name="White M."/>
            <person name="Kvist S."/>
            <person name="Moncalvo J.-M."/>
        </authorList>
    </citation>
    <scope>NUCLEOTIDE SEQUENCE [LARGE SCALE GENOMIC DNA]</scope>
    <source>
        <strain evidence="2">ID-206-W2</strain>
    </source>
</reference>
<evidence type="ECO:0000313" key="1">
    <source>
        <dbReference type="EMBL" id="OMJ30151.1"/>
    </source>
</evidence>
<dbReference type="AlphaFoldDB" id="A0A1R1YTE0"/>
<accession>A0A1R1YTE0</accession>
<protein>
    <submittedName>
        <fullName evidence="1">Uncharacterized protein</fullName>
    </submittedName>
</protein>
<evidence type="ECO:0000313" key="2">
    <source>
        <dbReference type="Proteomes" id="UP000187429"/>
    </source>
</evidence>
<name>A0A1R1YTE0_9FUNG</name>
<comment type="caution">
    <text evidence="1">The sequence shown here is derived from an EMBL/GenBank/DDBJ whole genome shotgun (WGS) entry which is preliminary data.</text>
</comment>
<sequence>MPKNFSAGLPAAYLKGNGINLPTERSTQALLQVGWITGEMAETRIAVDRWTYARKLSQTVLNESVPPVSRWSSSGIAVLRIADRCLHYPQQRIV</sequence>